<keyword evidence="4" id="KW-0249">Electron transport</keyword>
<dbReference type="Pfam" id="PF13442">
    <property type="entry name" value="Cytochrome_CBB3"/>
    <property type="match status" value="1"/>
</dbReference>
<dbReference type="InterPro" id="IPR036909">
    <property type="entry name" value="Cyt_c-like_dom_sf"/>
</dbReference>
<sequence>MFKLRDTRTSLIALGVGVSVAIMGAFSHAEPLGLGETATEEQIAGWDIDIRPDGKGLPEGRGTIEAGEALYEERCATCHGLFGEGEGRWPVLAGGQGTLKDERPTKTVGSYWPYASTLYDYIRRAMPFTAPRSLSDQQVYDVTAYVLYLNEIVEEDFVLTKESLAGIEMPNKDNFFVDPRPDVKNTRCMDKCADPKKLMIAGTLKGITPVGHFVEGADAPAASHDAQMEKEREEEKLRKAHITGEALSTQHKVKAASLSELALAGKATYEGACKVCHGSGLTGSPKVGDSDAWSARIKKGMPQLLDHAIHGFSGDTGVMPPKGGRVDLSDKQVEQAVAYMVESSQ</sequence>
<dbReference type="RefSeq" id="WP_342854049.1">
    <property type="nucleotide sequence ID" value="NZ_JBBMRA010000004.1"/>
</dbReference>
<feature type="domain" description="Cytochrome c" evidence="7">
    <location>
        <begin position="62"/>
        <end position="150"/>
    </location>
</feature>
<evidence type="ECO:0000256" key="2">
    <source>
        <dbReference type="ARBA" id="ARBA00022617"/>
    </source>
</evidence>
<dbReference type="Pfam" id="PF00034">
    <property type="entry name" value="Cytochrom_C"/>
    <property type="match status" value="1"/>
</dbReference>
<dbReference type="Proteomes" id="UP001449225">
    <property type="component" value="Unassembled WGS sequence"/>
</dbReference>
<evidence type="ECO:0000256" key="1">
    <source>
        <dbReference type="ARBA" id="ARBA00022448"/>
    </source>
</evidence>
<evidence type="ECO:0000256" key="6">
    <source>
        <dbReference type="PROSITE-ProRule" id="PRU00433"/>
    </source>
</evidence>
<evidence type="ECO:0000259" key="7">
    <source>
        <dbReference type="PROSITE" id="PS51007"/>
    </source>
</evidence>
<dbReference type="Gene3D" id="1.10.760.10">
    <property type="entry name" value="Cytochrome c-like domain"/>
    <property type="match status" value="2"/>
</dbReference>
<keyword evidence="3 6" id="KW-0479">Metal-binding</keyword>
<evidence type="ECO:0000313" key="8">
    <source>
        <dbReference type="EMBL" id="MEM5536006.1"/>
    </source>
</evidence>
<gene>
    <name evidence="8" type="ORF">WNY58_06335</name>
</gene>
<name>A0ABU9TQL0_9GAMM</name>
<evidence type="ECO:0000256" key="4">
    <source>
        <dbReference type="ARBA" id="ARBA00022982"/>
    </source>
</evidence>
<dbReference type="InterPro" id="IPR009056">
    <property type="entry name" value="Cyt_c-like_dom"/>
</dbReference>
<dbReference type="PANTHER" id="PTHR35008">
    <property type="entry name" value="BLL4482 PROTEIN-RELATED"/>
    <property type="match status" value="1"/>
</dbReference>
<accession>A0ABU9TQL0</accession>
<keyword evidence="9" id="KW-1185">Reference proteome</keyword>
<keyword evidence="1" id="KW-0813">Transport</keyword>
<organism evidence="8 9">
    <name type="scientific">Neptuniibacter pectenicola</name>
    <dbReference type="NCBI Taxonomy" id="1806669"/>
    <lineage>
        <taxon>Bacteria</taxon>
        <taxon>Pseudomonadati</taxon>
        <taxon>Pseudomonadota</taxon>
        <taxon>Gammaproteobacteria</taxon>
        <taxon>Oceanospirillales</taxon>
        <taxon>Oceanospirillaceae</taxon>
        <taxon>Neptuniibacter</taxon>
    </lineage>
</organism>
<reference evidence="8 9" key="1">
    <citation type="submission" date="2024-03" db="EMBL/GenBank/DDBJ databases">
        <title>Community enrichment and isolation of bacterial strains for fucoidan degradation.</title>
        <authorList>
            <person name="Sichert A."/>
        </authorList>
    </citation>
    <scope>NUCLEOTIDE SEQUENCE [LARGE SCALE GENOMIC DNA]</scope>
    <source>
        <strain evidence="8 9">AS76</strain>
    </source>
</reference>
<dbReference type="InterPro" id="IPR051459">
    <property type="entry name" value="Cytochrome_c-type_DH"/>
</dbReference>
<protein>
    <submittedName>
        <fullName evidence="8">C-type cytochrome</fullName>
    </submittedName>
</protein>
<evidence type="ECO:0000256" key="3">
    <source>
        <dbReference type="ARBA" id="ARBA00022723"/>
    </source>
</evidence>
<proteinExistence type="predicted"/>
<dbReference type="PANTHER" id="PTHR35008:SF8">
    <property type="entry name" value="ALCOHOL DEHYDROGENASE CYTOCHROME C SUBUNIT"/>
    <property type="match status" value="1"/>
</dbReference>
<feature type="domain" description="Cytochrome c" evidence="7">
    <location>
        <begin position="260"/>
        <end position="344"/>
    </location>
</feature>
<dbReference type="SUPFAM" id="SSF46626">
    <property type="entry name" value="Cytochrome c"/>
    <property type="match status" value="2"/>
</dbReference>
<evidence type="ECO:0000313" key="9">
    <source>
        <dbReference type="Proteomes" id="UP001449225"/>
    </source>
</evidence>
<dbReference type="EMBL" id="JBBMRA010000004">
    <property type="protein sequence ID" value="MEM5536006.1"/>
    <property type="molecule type" value="Genomic_DNA"/>
</dbReference>
<dbReference type="PRINTS" id="PR00607">
    <property type="entry name" value="CYTCHROMECIE"/>
</dbReference>
<keyword evidence="2 6" id="KW-0349">Heme</keyword>
<keyword evidence="5 6" id="KW-0408">Iron</keyword>
<evidence type="ECO:0000256" key="5">
    <source>
        <dbReference type="ARBA" id="ARBA00023004"/>
    </source>
</evidence>
<dbReference type="PROSITE" id="PS51007">
    <property type="entry name" value="CYTC"/>
    <property type="match status" value="2"/>
</dbReference>
<comment type="caution">
    <text evidence="8">The sequence shown here is derived from an EMBL/GenBank/DDBJ whole genome shotgun (WGS) entry which is preliminary data.</text>
</comment>
<dbReference type="InterPro" id="IPR002323">
    <property type="entry name" value="Cyt_CIE"/>
</dbReference>